<proteinExistence type="predicted"/>
<dbReference type="PANTHER" id="PTHR12558">
    <property type="entry name" value="CELL DIVISION CYCLE 16,23,27"/>
    <property type="match status" value="1"/>
</dbReference>
<evidence type="ECO:0000256" key="1">
    <source>
        <dbReference type="PROSITE-ProRule" id="PRU00339"/>
    </source>
</evidence>
<dbReference type="EMBL" id="CP036264">
    <property type="protein sequence ID" value="QEG01365.1"/>
    <property type="molecule type" value="Genomic_DNA"/>
</dbReference>
<dbReference type="Proteomes" id="UP000321353">
    <property type="component" value="Chromosome"/>
</dbReference>
<dbReference type="KEGG" id="smam:Mal15_54410"/>
<evidence type="ECO:0000313" key="4">
    <source>
        <dbReference type="Proteomes" id="UP000321353"/>
    </source>
</evidence>
<evidence type="ECO:0000256" key="2">
    <source>
        <dbReference type="SAM" id="SignalP"/>
    </source>
</evidence>
<dbReference type="InterPro" id="IPR011990">
    <property type="entry name" value="TPR-like_helical_dom_sf"/>
</dbReference>
<dbReference type="SMART" id="SM00028">
    <property type="entry name" value="TPR"/>
    <property type="match status" value="8"/>
</dbReference>
<feature type="repeat" description="TPR" evidence="1">
    <location>
        <begin position="406"/>
        <end position="439"/>
    </location>
</feature>
<gene>
    <name evidence="3" type="ORF">Mal15_54410</name>
</gene>
<dbReference type="AlphaFoldDB" id="A0A5B9MNV9"/>
<dbReference type="Pfam" id="PF13432">
    <property type="entry name" value="TPR_16"/>
    <property type="match status" value="4"/>
</dbReference>
<organism evidence="3 4">
    <name type="scientific">Stieleria maiorica</name>
    <dbReference type="NCBI Taxonomy" id="2795974"/>
    <lineage>
        <taxon>Bacteria</taxon>
        <taxon>Pseudomonadati</taxon>
        <taxon>Planctomycetota</taxon>
        <taxon>Planctomycetia</taxon>
        <taxon>Pirellulales</taxon>
        <taxon>Pirellulaceae</taxon>
        <taxon>Stieleria</taxon>
    </lineage>
</organism>
<sequence precursor="true">MIDMMIWFLRSLRLTAICLLMLGLPQSTVPAQSTERDHQIAEQFLQVLLENPRPGTALDRVFESHSQTQSLDELLQSLDDDRSGAKQLTRGLIQLKRGDATAAIPSLRTAESLLTGNANASHQLGRALIAEGEHDQAVQAFRRAIERQPDRRDAPEVYLGLAQLYCQTNQRDQAITVWRQLVERFSDDPSITERVAAALVTQQEFDLALKHYRRLADRAPSAESRIRYQIKIAELTVRLGDSQHARQQLESISQRLRPGSWLHSDVRDRLERTFLSDGDFDGLAEYYRRQAERSPDDLTLLIRRAEILAGAGRVDDAQTTLLQAIVKAPDKKEPRWTLAGILEAEGRKAEAARHLEQLVAIDPIDPDVGLRLGDIYLADPTMELDRRHDAARKAWNRLAKAKPDDAVLLAILARRMQSIDDSNRAVQLYRQAIQASPDDPQYRESLGKLLHHLGRHEDAITVWRSIAEGPRRSAESLVLVAGILGAFQHLDLELQTWREAAGLDLSFEQRLRYAGLLWRAEQFDAAAAELDLASELVESAEERERLMRRRIEFFQVADRLGEQIAEVSRQTPTAENRRYLALLCLADGQRDAASRAIDAAIELDPQNVAVLRDAVDIAERLGRHENAARHLTHLGRLDKRRSVDHFRRLVGIRKQFGRIEIALQAADDMVAANPASAASHHLYAQIAFASGKHEQGEAALRRAVSLDPRHNEARVDLAIRLADRSETGDAIALLWQSVEWETQLESQIELIEHLVQLYERRGDVEQLVTRIERLERSVVDSRSKSILVATVWSSVEDFKQAQFVLQRGLGKHPHDVSLLQAMVQLLSRSGDLVSAVTQQRRLVQVQDTPAARARLTSLEFQAGLITQAEVTMRAMKATRDPKRMASIIRRVADSDPEQAAELCRAALENDSDLWDIKIVRVQLLLLSDSPDRARHVALAGRVAGEVAALELDHDLKSTSGIAPVAASRSVFYSTRQAALAAPARGTTRYRNLLHIERPSSMSTPGLPIGRPAQTAVDRDHFPASTADTLQTILMLNERRITSRMNNGAKSYSFGFGSNFVAPVDYFQAFWIARCVQILADRELATLAGRPITTKQIIQKRFPTPSIESVDVAAFRHAITLRAIQNAMDGTDALPADQILWRVAQLDPAGDHPSLTKLLADRSRMRQAPERQTQAKIQPLDEGKLKILADVCRTRQGIASQEDTELRRNLIAECRFAGKTPSQFIPEAPGADSSNRLEK</sequence>
<name>A0A5B9MNV9_9BACT</name>
<dbReference type="PANTHER" id="PTHR12558:SF13">
    <property type="entry name" value="CELL DIVISION CYCLE PROTEIN 27 HOMOLOG"/>
    <property type="match status" value="1"/>
</dbReference>
<feature type="signal peptide" evidence="2">
    <location>
        <begin position="1"/>
        <end position="31"/>
    </location>
</feature>
<accession>A0A5B9MNV9</accession>
<dbReference type="Gene3D" id="1.25.40.10">
    <property type="entry name" value="Tetratricopeptide repeat domain"/>
    <property type="match status" value="4"/>
</dbReference>
<dbReference type="PROSITE" id="PS50005">
    <property type="entry name" value="TPR"/>
    <property type="match status" value="2"/>
</dbReference>
<dbReference type="SUPFAM" id="SSF48452">
    <property type="entry name" value="TPR-like"/>
    <property type="match status" value="3"/>
</dbReference>
<dbReference type="Pfam" id="PF14559">
    <property type="entry name" value="TPR_19"/>
    <property type="match status" value="1"/>
</dbReference>
<protein>
    <submittedName>
        <fullName evidence="3">Tetratricopeptide repeat protein</fullName>
    </submittedName>
</protein>
<keyword evidence="1" id="KW-0802">TPR repeat</keyword>
<keyword evidence="2" id="KW-0732">Signal</keyword>
<reference evidence="3 4" key="1">
    <citation type="submission" date="2019-02" db="EMBL/GenBank/DDBJ databases">
        <title>Planctomycetal bacteria perform biofilm scaping via a novel small molecule.</title>
        <authorList>
            <person name="Jeske O."/>
            <person name="Boedeker C."/>
            <person name="Wiegand S."/>
            <person name="Breitling P."/>
            <person name="Kallscheuer N."/>
            <person name="Jogler M."/>
            <person name="Rohde M."/>
            <person name="Petersen J."/>
            <person name="Medema M.H."/>
            <person name="Surup F."/>
            <person name="Jogler C."/>
        </authorList>
    </citation>
    <scope>NUCLEOTIDE SEQUENCE [LARGE SCALE GENOMIC DNA]</scope>
    <source>
        <strain evidence="3 4">Mal15</strain>
    </source>
</reference>
<dbReference type="InterPro" id="IPR019734">
    <property type="entry name" value="TPR_rpt"/>
</dbReference>
<evidence type="ECO:0000313" key="3">
    <source>
        <dbReference type="EMBL" id="QEG01365.1"/>
    </source>
</evidence>
<feature type="chain" id="PRO_5023114130" evidence="2">
    <location>
        <begin position="32"/>
        <end position="1238"/>
    </location>
</feature>
<keyword evidence="4" id="KW-1185">Reference proteome</keyword>
<dbReference type="PROSITE" id="PS50293">
    <property type="entry name" value="TPR_REGION"/>
    <property type="match status" value="1"/>
</dbReference>
<feature type="repeat" description="TPR" evidence="1">
    <location>
        <begin position="118"/>
        <end position="151"/>
    </location>
</feature>